<dbReference type="GO" id="GO:0000105">
    <property type="term" value="P:L-histidine biosynthetic process"/>
    <property type="evidence" value="ECO:0007669"/>
    <property type="project" value="UniProtKB-UniRule"/>
</dbReference>
<dbReference type="Proteomes" id="UP000095765">
    <property type="component" value="Unassembled WGS sequence"/>
</dbReference>
<dbReference type="UniPathway" id="UPA00031">
    <property type="reaction ID" value="UER00013"/>
</dbReference>
<keyword evidence="6 8" id="KW-0368">Histidine biosynthesis</keyword>
<dbReference type="PANTHER" id="PTHR21039">
    <property type="entry name" value="HISTIDINOL PHOSPHATASE-RELATED"/>
    <property type="match status" value="1"/>
</dbReference>
<dbReference type="Pfam" id="PF02811">
    <property type="entry name" value="PHP"/>
    <property type="match status" value="1"/>
</dbReference>
<evidence type="ECO:0000256" key="4">
    <source>
        <dbReference type="ARBA" id="ARBA00022605"/>
    </source>
</evidence>
<reference evidence="12 15" key="4">
    <citation type="submission" date="2018-08" db="EMBL/GenBank/DDBJ databases">
        <title>A genome reference for cultivated species of the human gut microbiota.</title>
        <authorList>
            <person name="Zou Y."/>
            <person name="Xue W."/>
            <person name="Luo G."/>
        </authorList>
    </citation>
    <scope>NUCLEOTIDE SEQUENCE [LARGE SCALE GENOMIC DNA]</scope>
    <source>
        <strain evidence="12 15">TF05-12AC</strain>
    </source>
</reference>
<dbReference type="GO" id="GO:0005737">
    <property type="term" value="C:cytoplasm"/>
    <property type="evidence" value="ECO:0007669"/>
    <property type="project" value="TreeGrafter"/>
</dbReference>
<reference evidence="10 13" key="1">
    <citation type="submission" date="2015-09" db="EMBL/GenBank/DDBJ databases">
        <authorList>
            <consortium name="Pathogen Informatics"/>
        </authorList>
    </citation>
    <scope>NUCLEOTIDE SEQUENCE [LARGE SCALE GENOMIC DNA]</scope>
    <source>
        <strain evidence="10 13">2789STDY5834939</strain>
    </source>
</reference>
<dbReference type="InterPro" id="IPR004013">
    <property type="entry name" value="PHP_dom"/>
</dbReference>
<evidence type="ECO:0000256" key="1">
    <source>
        <dbReference type="ARBA" id="ARBA00004970"/>
    </source>
</evidence>
<protein>
    <recommendedName>
        <fullName evidence="3 8">Histidinol-phosphatase</fullName>
        <shortName evidence="8">HolPase</shortName>
        <ecNumber evidence="3 8">3.1.3.15</ecNumber>
    </recommendedName>
</protein>
<evidence type="ECO:0000256" key="3">
    <source>
        <dbReference type="ARBA" id="ARBA00013085"/>
    </source>
</evidence>
<dbReference type="OrthoDB" id="9775255at2"/>
<reference evidence="14" key="2">
    <citation type="submission" date="2017-04" db="EMBL/GenBank/DDBJ databases">
        <title>Function of individual gut microbiota members based on whole genome sequencing of pure cultures obtained from chicken caecum.</title>
        <authorList>
            <person name="Medvecky M."/>
            <person name="Cejkova D."/>
            <person name="Polansky O."/>
            <person name="Karasova D."/>
            <person name="Kubasova T."/>
            <person name="Cizek A."/>
            <person name="Rychlik I."/>
        </authorList>
    </citation>
    <scope>NUCLEOTIDE SEQUENCE [LARGE SCALE GENOMIC DNA]</scope>
    <source>
        <strain evidence="14">An175</strain>
    </source>
</reference>
<evidence type="ECO:0000256" key="8">
    <source>
        <dbReference type="RuleBase" id="RU366003"/>
    </source>
</evidence>
<dbReference type="EC" id="3.1.3.15" evidence="3 8"/>
<keyword evidence="4 8" id="KW-0028">Amino-acid biosynthesis</keyword>
<proteinExistence type="inferred from homology"/>
<comment type="similarity">
    <text evidence="2 8">Belongs to the PHP hydrolase family. HisK subfamily.</text>
</comment>
<evidence type="ECO:0000256" key="2">
    <source>
        <dbReference type="ARBA" id="ARBA00009152"/>
    </source>
</evidence>
<evidence type="ECO:0000256" key="6">
    <source>
        <dbReference type="ARBA" id="ARBA00023102"/>
    </source>
</evidence>
<dbReference type="EMBL" id="CZBE01000030">
    <property type="protein sequence ID" value="CUQ15248.1"/>
    <property type="molecule type" value="Genomic_DNA"/>
</dbReference>
<dbReference type="InterPro" id="IPR010140">
    <property type="entry name" value="Histidinol_P_phosphatase_HisJ"/>
</dbReference>
<evidence type="ECO:0000259" key="9">
    <source>
        <dbReference type="Pfam" id="PF02811"/>
    </source>
</evidence>
<evidence type="ECO:0000313" key="10">
    <source>
        <dbReference type="EMBL" id="CUQ15248.1"/>
    </source>
</evidence>
<comment type="pathway">
    <text evidence="1 8">Amino-acid biosynthesis; L-histidine biosynthesis; L-histidine from 5-phospho-alpha-D-ribose 1-diphosphate: step 8/9.</text>
</comment>
<dbReference type="InterPro" id="IPR016195">
    <property type="entry name" value="Pol/histidinol_Pase-like"/>
</dbReference>
<dbReference type="EMBL" id="QVME01000005">
    <property type="protein sequence ID" value="RGE67318.1"/>
    <property type="molecule type" value="Genomic_DNA"/>
</dbReference>
<gene>
    <name evidence="11" type="ORF">B5F11_16945</name>
    <name evidence="12" type="ORF">DXC40_10970</name>
    <name evidence="10" type="ORF">ERS852551_03337</name>
</gene>
<dbReference type="GO" id="GO:0004401">
    <property type="term" value="F:histidinol-phosphatase activity"/>
    <property type="evidence" value="ECO:0007669"/>
    <property type="project" value="UniProtKB-UniRule"/>
</dbReference>
<dbReference type="Proteomes" id="UP000196386">
    <property type="component" value="Unassembled WGS sequence"/>
</dbReference>
<feature type="domain" description="PHP" evidence="9">
    <location>
        <begin position="7"/>
        <end position="200"/>
    </location>
</feature>
<evidence type="ECO:0000313" key="11">
    <source>
        <dbReference type="EMBL" id="OUP67680.1"/>
    </source>
</evidence>
<organism evidence="10 13">
    <name type="scientific">Anaerotruncus colihominis</name>
    <dbReference type="NCBI Taxonomy" id="169435"/>
    <lineage>
        <taxon>Bacteria</taxon>
        <taxon>Bacillati</taxon>
        <taxon>Bacillota</taxon>
        <taxon>Clostridia</taxon>
        <taxon>Eubacteriales</taxon>
        <taxon>Oscillospiraceae</taxon>
        <taxon>Anaerotruncus</taxon>
    </lineage>
</organism>
<dbReference type="Gene3D" id="3.20.20.140">
    <property type="entry name" value="Metal-dependent hydrolases"/>
    <property type="match status" value="1"/>
</dbReference>
<dbReference type="GeneID" id="72462729"/>
<name>A0A174U585_9FIRM</name>
<comment type="catalytic activity">
    <reaction evidence="7 8">
        <text>L-histidinol phosphate + H2O = L-histidinol + phosphate</text>
        <dbReference type="Rhea" id="RHEA:14465"/>
        <dbReference type="ChEBI" id="CHEBI:15377"/>
        <dbReference type="ChEBI" id="CHEBI:43474"/>
        <dbReference type="ChEBI" id="CHEBI:57699"/>
        <dbReference type="ChEBI" id="CHEBI:57980"/>
        <dbReference type="EC" id="3.1.3.15"/>
    </reaction>
</comment>
<evidence type="ECO:0000313" key="15">
    <source>
        <dbReference type="Proteomes" id="UP000260828"/>
    </source>
</evidence>
<evidence type="ECO:0000313" key="13">
    <source>
        <dbReference type="Proteomes" id="UP000095765"/>
    </source>
</evidence>
<dbReference type="Proteomes" id="UP000260828">
    <property type="component" value="Unassembled WGS sequence"/>
</dbReference>
<evidence type="ECO:0000256" key="5">
    <source>
        <dbReference type="ARBA" id="ARBA00022801"/>
    </source>
</evidence>
<reference evidence="11" key="3">
    <citation type="journal article" date="2018" name="BMC Genomics">
        <title>Whole genome sequencing and function prediction of 133 gut anaerobes isolated from chicken caecum in pure cultures.</title>
        <authorList>
            <person name="Medvecky M."/>
            <person name="Cejkova D."/>
            <person name="Polansky O."/>
            <person name="Karasova D."/>
            <person name="Kubasova T."/>
            <person name="Cizek A."/>
            <person name="Rychlik I."/>
        </authorList>
    </citation>
    <scope>NUCLEOTIDE SEQUENCE</scope>
    <source>
        <strain evidence="11">An175</strain>
    </source>
</reference>
<dbReference type="SUPFAM" id="SSF89550">
    <property type="entry name" value="PHP domain-like"/>
    <property type="match status" value="1"/>
</dbReference>
<dbReference type="NCBIfam" id="TIGR01856">
    <property type="entry name" value="hisJ_fam"/>
    <property type="match status" value="1"/>
</dbReference>
<dbReference type="EMBL" id="NFKP01000028">
    <property type="protein sequence ID" value="OUP67680.1"/>
    <property type="molecule type" value="Genomic_DNA"/>
</dbReference>
<evidence type="ECO:0000256" key="7">
    <source>
        <dbReference type="ARBA" id="ARBA00049158"/>
    </source>
</evidence>
<dbReference type="RefSeq" id="WP_024730803.1">
    <property type="nucleotide sequence ID" value="NZ_CABIWA010000008.1"/>
</dbReference>
<dbReference type="AlphaFoldDB" id="A0A174U585"/>
<sequence length="272" mass="31195">MFSNIFDSHTHSDNSSDAHHSVMFMCEKAVEKEIPGICITDHCELRTFEEGQYEMRITQSVFEVQKARRVFNGKLAVMAGIELSDVLYDPALTSSILERFPFDMVMVSQHNTLSGEDIYYSDFGAWSSGDIDRLLEEYFTYLIKAAQLNQFDVIGHLTYPLRYITGKHKIRVDLRRYDDKIEEILRLTAQNGRAIEINTSGLYGALRDTMPPLCYVKRYRELGGEYITLGSDAHSADALGRGIDSGMEMLLEAGFSYFTFYKERHPLQFKII</sequence>
<accession>A0A174U585</accession>
<keyword evidence="5 8" id="KW-0378">Hydrolase</keyword>
<dbReference type="PANTHER" id="PTHR21039:SF0">
    <property type="entry name" value="HISTIDINOL-PHOSPHATASE"/>
    <property type="match status" value="1"/>
</dbReference>
<evidence type="ECO:0000313" key="12">
    <source>
        <dbReference type="EMBL" id="RGE67318.1"/>
    </source>
</evidence>
<evidence type="ECO:0000313" key="14">
    <source>
        <dbReference type="Proteomes" id="UP000196386"/>
    </source>
</evidence>